<feature type="region of interest" description="Disordered" evidence="8">
    <location>
        <begin position="264"/>
        <end position="290"/>
    </location>
</feature>
<evidence type="ECO:0000256" key="2">
    <source>
        <dbReference type="ARBA" id="ARBA00022723"/>
    </source>
</evidence>
<feature type="domain" description="SAM" evidence="9">
    <location>
        <begin position="933"/>
        <end position="997"/>
    </location>
</feature>
<feature type="compositionally biased region" description="Low complexity" evidence="8">
    <location>
        <begin position="373"/>
        <end position="383"/>
    </location>
</feature>
<dbReference type="InterPro" id="IPR013761">
    <property type="entry name" value="SAM/pointed_sf"/>
</dbReference>
<keyword evidence="12" id="KW-1185">Reference proteome</keyword>
<dbReference type="Bgee" id="ENSELUG00000013275">
    <property type="expression patterns" value="Expressed in brain and 11 other cell types or tissues"/>
</dbReference>
<feature type="compositionally biased region" description="Low complexity" evidence="8">
    <location>
        <begin position="100"/>
        <end position="110"/>
    </location>
</feature>
<dbReference type="PROSITE" id="PS50105">
    <property type="entry name" value="SAM_DOMAIN"/>
    <property type="match status" value="1"/>
</dbReference>
<accession>A0A3P9A0U4</accession>
<feature type="region of interest" description="Disordered" evidence="8">
    <location>
        <begin position="852"/>
        <end position="930"/>
    </location>
</feature>
<evidence type="ECO:0000256" key="8">
    <source>
        <dbReference type="SAM" id="MobiDB-lite"/>
    </source>
</evidence>
<dbReference type="SMART" id="SM00454">
    <property type="entry name" value="SAM"/>
    <property type="match status" value="1"/>
</dbReference>
<dbReference type="Pfam" id="PF21319">
    <property type="entry name" value="zf-FCS_1"/>
    <property type="match status" value="1"/>
</dbReference>
<dbReference type="GO" id="GO:0035102">
    <property type="term" value="C:PRC1 complex"/>
    <property type="evidence" value="ECO:0007669"/>
    <property type="project" value="TreeGrafter"/>
</dbReference>
<keyword evidence="4" id="KW-0862">Zinc</keyword>
<dbReference type="PANTHER" id="PTHR12247">
    <property type="entry name" value="POLYCOMB GROUP PROTEIN"/>
    <property type="match status" value="1"/>
</dbReference>
<feature type="compositionally biased region" description="Polar residues" evidence="8">
    <location>
        <begin position="593"/>
        <end position="602"/>
    </location>
</feature>
<dbReference type="GO" id="GO:0008270">
    <property type="term" value="F:zinc ion binding"/>
    <property type="evidence" value="ECO:0007669"/>
    <property type="project" value="UniProtKB-KW"/>
</dbReference>
<keyword evidence="5" id="KW-0238">DNA-binding</keyword>
<gene>
    <name evidence="11" type="primary">PHC3</name>
</gene>
<dbReference type="GO" id="GO:0042393">
    <property type="term" value="F:histone binding"/>
    <property type="evidence" value="ECO:0007669"/>
    <property type="project" value="TreeGrafter"/>
</dbReference>
<reference evidence="11" key="4">
    <citation type="submission" date="2025-09" db="UniProtKB">
        <authorList>
            <consortium name="Ensembl"/>
        </authorList>
    </citation>
    <scope>IDENTIFICATION</scope>
</reference>
<reference evidence="11" key="2">
    <citation type="submission" date="2020-02" db="EMBL/GenBank/DDBJ databases">
        <title>Esox lucius (northern pike) genome, fEsoLuc1, primary haplotype.</title>
        <authorList>
            <person name="Myers G."/>
            <person name="Karagic N."/>
            <person name="Meyer A."/>
            <person name="Pippel M."/>
            <person name="Reichard M."/>
            <person name="Winkler S."/>
            <person name="Tracey A."/>
            <person name="Sims Y."/>
            <person name="Howe K."/>
            <person name="Rhie A."/>
            <person name="Formenti G."/>
            <person name="Durbin R."/>
            <person name="Fedrigo O."/>
            <person name="Jarvis E.D."/>
        </authorList>
    </citation>
    <scope>NUCLEOTIDE SEQUENCE [LARGE SCALE GENOMIC DNA]</scope>
</reference>
<feature type="region of interest" description="Disordered" evidence="8">
    <location>
        <begin position="1"/>
        <end position="23"/>
    </location>
</feature>
<feature type="compositionally biased region" description="Basic and acidic residues" evidence="8">
    <location>
        <begin position="545"/>
        <end position="557"/>
    </location>
</feature>
<dbReference type="GeneID" id="105022683"/>
<feature type="region of interest" description="Disordered" evidence="8">
    <location>
        <begin position="686"/>
        <end position="773"/>
    </location>
</feature>
<sequence length="997" mass="107654">MMDRQSLEATAEGGEIKGNAETATVTSNTTSVTMVTTNNATASVVFAMMTTASSTTPPQRQAPPSSPADTDRQAVQVIQQAIHSRPQTMASQYLQQMYAAQQQHIRQQQQPHSNRQSPSSPPGNGTVTQSAGTSITLPIPSGTGQLIGHSQSSSSTTGTINQQAMLLGNGSASCNQAQMYLRTQMLILTPAANVTAVHSDRPSVCCSSSQPSTSQVQSLAMQPHLPGALTTAQSVLLKPSFTQTLVSQPKMSICSLRPSQQCETSTDTSVADTRPADVTRQTSANQHVTPGVCGSISIPASYSPVQSHAVVRHQLSCPLSHKGAPQQAHQLIIQQTTAGSHRQLHPISLHLATHNAPPSPFPLTLHALATPTQTTSTTVQSQPGNGLLVPSSSWDHPALAPLPPQQSVVVSSSSVPPPLLCSSLLQPQIHRQPQLQPPTLRLGPISQASLPMMLQPPPPSLQRLSLSSVQALAVQSTGVLVSEEEMPVTDAVVQMPFQNLHPPRTFQSLSQTFQNLPQTFHNLSPPQTVAVDLKVQPASLQTQPLKERKNEKREEKTPASPTLPSSSGSNTLSKEILPVSTGNCTGRLGSSCVPPSNRSVIHSSSQGLSSHTSSSPPPLLSAAAVRSPGQPPSASATPPGSPERARPPVLTHLIEGFVVREALQPFLPVPFPMGCSSLGADQSATLPGAWEDKTNGDPMPDLRTSGDKVPAIRTNEDSAPESQMNDGQGSEVRIVGDPGPDESLMDAGQPDSSSDSDMDDTPTQDEPASESPVDVLQCEFCGKKGYVHTFLRSRRFCSMICVRRFNVSRRKRLSASKVDKANRWGHRPVGRRGRPPGRVNRGTREHFLLRQVHGPYRPEENKRRLRGERKEEDEDELPVPMITRLRRQEERERRERERMQEKEREQGGQRKDVFSSPGEQTAEKEFGENPTQWSVEQVCAYINSLPGGRDISEEFRSQDIDGQALLLLTEEHLMTAMHIKLGPALKVCAHINSLKKT</sequence>
<evidence type="ECO:0000313" key="11">
    <source>
        <dbReference type="Ensembl" id="ENSELUP00000013080.2"/>
    </source>
</evidence>
<keyword evidence="6" id="KW-0539">Nucleus</keyword>
<dbReference type="STRING" id="8010.ENSELUP00000013080"/>
<dbReference type="AlphaFoldDB" id="A0A3P9A0U4"/>
<dbReference type="InterPro" id="IPR012313">
    <property type="entry name" value="Znf_FCS"/>
</dbReference>
<dbReference type="SUPFAM" id="SSF47769">
    <property type="entry name" value="SAM/Pointed domain"/>
    <property type="match status" value="1"/>
</dbReference>
<evidence type="ECO:0000259" key="9">
    <source>
        <dbReference type="PROSITE" id="PS50105"/>
    </source>
</evidence>
<feature type="region of interest" description="Disordered" evidence="8">
    <location>
        <begin position="590"/>
        <end position="647"/>
    </location>
</feature>
<evidence type="ECO:0000256" key="1">
    <source>
        <dbReference type="ARBA" id="ARBA00004123"/>
    </source>
</evidence>
<evidence type="ECO:0008006" key="13">
    <source>
        <dbReference type="Google" id="ProtNLM"/>
    </source>
</evidence>
<dbReference type="InterPro" id="IPR001660">
    <property type="entry name" value="SAM"/>
</dbReference>
<keyword evidence="2" id="KW-0479">Metal-binding</keyword>
<organism evidence="11 12">
    <name type="scientific">Esox lucius</name>
    <name type="common">Northern pike</name>
    <dbReference type="NCBI Taxonomy" id="8010"/>
    <lineage>
        <taxon>Eukaryota</taxon>
        <taxon>Metazoa</taxon>
        <taxon>Chordata</taxon>
        <taxon>Craniata</taxon>
        <taxon>Vertebrata</taxon>
        <taxon>Euteleostomi</taxon>
        <taxon>Actinopterygii</taxon>
        <taxon>Neopterygii</taxon>
        <taxon>Teleostei</taxon>
        <taxon>Protacanthopterygii</taxon>
        <taxon>Esociformes</taxon>
        <taxon>Esocidae</taxon>
        <taxon>Esox</taxon>
    </lineage>
</organism>
<feature type="compositionally biased region" description="Low complexity" evidence="8">
    <location>
        <begin position="603"/>
        <end position="638"/>
    </location>
</feature>
<dbReference type="GO" id="GO:0003682">
    <property type="term" value="F:chromatin binding"/>
    <property type="evidence" value="ECO:0007669"/>
    <property type="project" value="TreeGrafter"/>
</dbReference>
<protein>
    <recommendedName>
        <fullName evidence="13">Polyhomeotic-like protein 3</fullName>
    </recommendedName>
</protein>
<dbReference type="PANTHER" id="PTHR12247:SF88">
    <property type="entry name" value="POLYHOMEOTIC-LIKE PROTEIN 3"/>
    <property type="match status" value="1"/>
</dbReference>
<dbReference type="CDD" id="cd09577">
    <property type="entry name" value="SAM_Ph1_2_3"/>
    <property type="match status" value="1"/>
</dbReference>
<feature type="compositionally biased region" description="Polar residues" evidence="8">
    <location>
        <begin position="279"/>
        <end position="288"/>
    </location>
</feature>
<dbReference type="Gene3D" id="3.30.60.160">
    <property type="match status" value="1"/>
</dbReference>
<keyword evidence="3 7" id="KW-0863">Zinc-finger</keyword>
<evidence type="ECO:0000256" key="3">
    <source>
        <dbReference type="ARBA" id="ARBA00022771"/>
    </source>
</evidence>
<dbReference type="GeneTree" id="ENSGT00940000162952"/>
<dbReference type="Proteomes" id="UP000265140">
    <property type="component" value="Chromosome 3"/>
</dbReference>
<evidence type="ECO:0000256" key="7">
    <source>
        <dbReference type="PROSITE-ProRule" id="PRU00367"/>
    </source>
</evidence>
<dbReference type="Ensembl" id="ENSELUT00000021521.3">
    <property type="protein sequence ID" value="ENSELUP00000013080.2"/>
    <property type="gene ID" value="ENSELUG00000013275.3"/>
</dbReference>
<feature type="region of interest" description="Disordered" evidence="8">
    <location>
        <begin position="537"/>
        <end position="577"/>
    </location>
</feature>
<reference evidence="12" key="1">
    <citation type="journal article" date="2014" name="PLoS ONE">
        <title>The genome and linkage map of the northern pike (Esox lucius): conserved synteny revealed between the salmonid sister group and the Neoteleostei.</title>
        <authorList>
            <person name="Rondeau E.B."/>
            <person name="Minkley D.R."/>
            <person name="Leong J.S."/>
            <person name="Messmer A.M."/>
            <person name="Jantzen J.R."/>
            <person name="von Schalburg K.R."/>
            <person name="Lemon C."/>
            <person name="Bird N.H."/>
            <person name="Koop B.F."/>
        </authorList>
    </citation>
    <scope>NUCLEOTIDE SEQUENCE</scope>
</reference>
<dbReference type="RefSeq" id="XP_010889641.2">
    <property type="nucleotide sequence ID" value="XM_010891339.3"/>
</dbReference>
<evidence type="ECO:0000313" key="12">
    <source>
        <dbReference type="Proteomes" id="UP000265140"/>
    </source>
</evidence>
<feature type="domain" description="FCS-type" evidence="10">
    <location>
        <begin position="769"/>
        <end position="803"/>
    </location>
</feature>
<feature type="compositionally biased region" description="Polar residues" evidence="8">
    <location>
        <begin position="111"/>
        <end position="136"/>
    </location>
</feature>
<dbReference type="InParanoid" id="A0A3P9A0U4"/>
<dbReference type="RefSeq" id="XP_019900909.2">
    <property type="nucleotide sequence ID" value="XM_020045350.2"/>
</dbReference>
<dbReference type="GO" id="GO:0003677">
    <property type="term" value="F:DNA binding"/>
    <property type="evidence" value="ECO:0007669"/>
    <property type="project" value="UniProtKB-KW"/>
</dbReference>
<feature type="compositionally biased region" description="Acidic residues" evidence="8">
    <location>
        <begin position="754"/>
        <end position="763"/>
    </location>
</feature>
<feature type="compositionally biased region" description="Basic and acidic residues" evidence="8">
    <location>
        <begin position="886"/>
        <end position="913"/>
    </location>
</feature>
<evidence type="ECO:0000256" key="4">
    <source>
        <dbReference type="ARBA" id="ARBA00022833"/>
    </source>
</evidence>
<feature type="compositionally biased region" description="Polar residues" evidence="8">
    <location>
        <begin position="559"/>
        <end position="573"/>
    </location>
</feature>
<dbReference type="Gene3D" id="1.10.150.50">
    <property type="entry name" value="Transcription Factor, Ets-1"/>
    <property type="match status" value="1"/>
</dbReference>
<feature type="region of interest" description="Disordered" evidence="8">
    <location>
        <begin position="100"/>
        <end position="157"/>
    </location>
</feature>
<dbReference type="GO" id="GO:0045892">
    <property type="term" value="P:negative regulation of DNA-templated transcription"/>
    <property type="evidence" value="ECO:0007669"/>
    <property type="project" value="TreeGrafter"/>
</dbReference>
<dbReference type="PROSITE" id="PS51024">
    <property type="entry name" value="ZF_FCS"/>
    <property type="match status" value="1"/>
</dbReference>
<dbReference type="InterPro" id="IPR050548">
    <property type="entry name" value="PcG_chromatin_remod_factors"/>
</dbReference>
<name>A0A3P9A0U4_ESOLU</name>
<feature type="region of interest" description="Disordered" evidence="8">
    <location>
        <begin position="52"/>
        <end position="73"/>
    </location>
</feature>
<dbReference type="RefSeq" id="XP_010889633.2">
    <property type="nucleotide sequence ID" value="XM_010891331.3"/>
</dbReference>
<feature type="region of interest" description="Disordered" evidence="8">
    <location>
        <begin position="373"/>
        <end position="392"/>
    </location>
</feature>
<proteinExistence type="predicted"/>
<dbReference type="OMA" id="DRHAVQX"/>
<comment type="subcellular location">
    <subcellularLocation>
        <location evidence="1">Nucleus</location>
    </subcellularLocation>
</comment>
<evidence type="ECO:0000256" key="5">
    <source>
        <dbReference type="ARBA" id="ARBA00023125"/>
    </source>
</evidence>
<dbReference type="OrthoDB" id="2390104at2759"/>
<evidence type="ECO:0000256" key="6">
    <source>
        <dbReference type="ARBA" id="ARBA00023242"/>
    </source>
</evidence>
<reference evidence="11" key="3">
    <citation type="submission" date="2025-08" db="UniProtKB">
        <authorList>
            <consortium name="Ensembl"/>
        </authorList>
    </citation>
    <scope>IDENTIFICATION</scope>
</reference>
<dbReference type="Pfam" id="PF00536">
    <property type="entry name" value="SAM_1"/>
    <property type="match status" value="1"/>
</dbReference>
<evidence type="ECO:0000259" key="10">
    <source>
        <dbReference type="PROSITE" id="PS51024"/>
    </source>
</evidence>
<dbReference type="InterPro" id="IPR038603">
    <property type="entry name" value="Znf_FCS_sf"/>
</dbReference>